<evidence type="ECO:0000313" key="4">
    <source>
        <dbReference type="Proteomes" id="UP001597120"/>
    </source>
</evidence>
<dbReference type="PANTHER" id="PTHR36845">
    <property type="entry name" value="HYDROLASE, PUTATIVE (AFU_ORTHOLOGUE AFUA_7G05090)-RELATED"/>
    <property type="match status" value="1"/>
</dbReference>
<proteinExistence type="inferred from homology"/>
<dbReference type="InterPro" id="IPR012341">
    <property type="entry name" value="6hp_glycosidase-like_sf"/>
</dbReference>
<reference evidence="4" key="1">
    <citation type="journal article" date="2019" name="Int. J. Syst. Evol. Microbiol.">
        <title>The Global Catalogue of Microorganisms (GCM) 10K type strain sequencing project: providing services to taxonomists for standard genome sequencing and annotation.</title>
        <authorList>
            <consortium name="The Broad Institute Genomics Platform"/>
            <consortium name="The Broad Institute Genome Sequencing Center for Infectious Disease"/>
            <person name="Wu L."/>
            <person name="Ma J."/>
        </authorList>
    </citation>
    <scope>NUCLEOTIDE SEQUENCE [LARGE SCALE GENOMIC DNA]</scope>
    <source>
        <strain evidence="4">CCUG 57263</strain>
    </source>
</reference>
<accession>A0ABW3DFB6</accession>
<evidence type="ECO:0000256" key="2">
    <source>
        <dbReference type="ARBA" id="ARBA00038358"/>
    </source>
</evidence>
<sequence length="393" mass="45702">MWKQAIEDAVLKTRRNIEKHGLRFPHIIDKQPDRKLSARGESRYQWEENNDWIDGFYTGMIWLCYQYTGDEFFREAARAQVRSFSERLDKDLFLDHHDIGFLYSLSAKAGWIVEKDVEARQLALRAADKLMKRWRPRGQYIQAWGPEGDPRNGGRIIIDCLLNLPLLYWAYEQTGDAGYRDAAIIQADKSRRYLVRGDDSSYHTFYFNSEDGTPIGGGTHQGYHDGSTWTRGQAWGIYGFALSYRYTKNPLYLETSRRMADYFIERLPEDQVVYWDFDVPVNEDTSRDSSASAIAAAGLLELISHLDENDPERAKFGEAVRRTMESLVENYSTMAMPEAEGLIKHGSYHVRGGRGPDDFMIWGDYYYLEALLRLEQGLTGYWYESRINGYRRP</sequence>
<dbReference type="Proteomes" id="UP001597120">
    <property type="component" value="Unassembled WGS sequence"/>
</dbReference>
<keyword evidence="1 3" id="KW-0378">Hydrolase</keyword>
<dbReference type="Pfam" id="PF07470">
    <property type="entry name" value="Glyco_hydro_88"/>
    <property type="match status" value="1"/>
</dbReference>
<dbReference type="GO" id="GO:0016787">
    <property type="term" value="F:hydrolase activity"/>
    <property type="evidence" value="ECO:0007669"/>
    <property type="project" value="UniProtKB-KW"/>
</dbReference>
<comment type="caution">
    <text evidence="3">The sequence shown here is derived from an EMBL/GenBank/DDBJ whole genome shotgun (WGS) entry which is preliminary data.</text>
</comment>
<dbReference type="Gene3D" id="1.50.10.10">
    <property type="match status" value="1"/>
</dbReference>
<dbReference type="InterPro" id="IPR008928">
    <property type="entry name" value="6-hairpin_glycosidase_sf"/>
</dbReference>
<comment type="similarity">
    <text evidence="2">Belongs to the glycosyl hydrolase 88 family.</text>
</comment>
<dbReference type="RefSeq" id="WP_379291428.1">
    <property type="nucleotide sequence ID" value="NZ_JBHTIU010000102.1"/>
</dbReference>
<protein>
    <submittedName>
        <fullName evidence="3">Glycoside hydrolase family 88 protein</fullName>
    </submittedName>
</protein>
<dbReference type="PANTHER" id="PTHR36845:SF1">
    <property type="entry name" value="HYDROLASE, PUTATIVE (AFU_ORTHOLOGUE AFUA_7G05090)-RELATED"/>
    <property type="match status" value="1"/>
</dbReference>
<keyword evidence="4" id="KW-1185">Reference proteome</keyword>
<dbReference type="EMBL" id="JBHTIU010000102">
    <property type="protein sequence ID" value="MFD0872160.1"/>
    <property type="molecule type" value="Genomic_DNA"/>
</dbReference>
<dbReference type="InterPro" id="IPR052369">
    <property type="entry name" value="UG_Glycosaminoglycan_Hydrolase"/>
</dbReference>
<evidence type="ECO:0000256" key="1">
    <source>
        <dbReference type="ARBA" id="ARBA00022801"/>
    </source>
</evidence>
<dbReference type="SUPFAM" id="SSF48208">
    <property type="entry name" value="Six-hairpin glycosidases"/>
    <property type="match status" value="1"/>
</dbReference>
<gene>
    <name evidence="3" type="ORF">ACFQ03_23865</name>
</gene>
<evidence type="ECO:0000313" key="3">
    <source>
        <dbReference type="EMBL" id="MFD0872160.1"/>
    </source>
</evidence>
<name>A0ABW3DFB6_9BACL</name>
<dbReference type="InterPro" id="IPR010905">
    <property type="entry name" value="Glyco_hydro_88"/>
</dbReference>
<organism evidence="3 4">
    <name type="scientific">Paenibacillus residui</name>
    <dbReference type="NCBI Taxonomy" id="629724"/>
    <lineage>
        <taxon>Bacteria</taxon>
        <taxon>Bacillati</taxon>
        <taxon>Bacillota</taxon>
        <taxon>Bacilli</taxon>
        <taxon>Bacillales</taxon>
        <taxon>Paenibacillaceae</taxon>
        <taxon>Paenibacillus</taxon>
    </lineage>
</organism>